<proteinExistence type="predicted"/>
<organism evidence="2 3">
    <name type="scientific">Protopolystoma xenopodis</name>
    <dbReference type="NCBI Taxonomy" id="117903"/>
    <lineage>
        <taxon>Eukaryota</taxon>
        <taxon>Metazoa</taxon>
        <taxon>Spiralia</taxon>
        <taxon>Lophotrochozoa</taxon>
        <taxon>Platyhelminthes</taxon>
        <taxon>Monogenea</taxon>
        <taxon>Polyopisthocotylea</taxon>
        <taxon>Polystomatidea</taxon>
        <taxon>Polystomatidae</taxon>
        <taxon>Protopolystoma</taxon>
    </lineage>
</organism>
<protein>
    <submittedName>
        <fullName evidence="2">Uncharacterized protein</fullName>
    </submittedName>
</protein>
<dbReference type="EMBL" id="CAAALY010117014">
    <property type="protein sequence ID" value="VEL30934.1"/>
    <property type="molecule type" value="Genomic_DNA"/>
</dbReference>
<accession>A0A3S5C2E4</accession>
<sequence>MPRHNCSVGVMKQAWSKRIVERGHGQHSVPVSDSNDMRSAAEQQSQCQLQRLTETGFISFQAR</sequence>
<feature type="region of interest" description="Disordered" evidence="1">
    <location>
        <begin position="20"/>
        <end position="47"/>
    </location>
</feature>
<evidence type="ECO:0000313" key="3">
    <source>
        <dbReference type="Proteomes" id="UP000784294"/>
    </source>
</evidence>
<dbReference type="AlphaFoldDB" id="A0A3S5C2E4"/>
<name>A0A3S5C2E4_9PLAT</name>
<evidence type="ECO:0000313" key="2">
    <source>
        <dbReference type="EMBL" id="VEL30934.1"/>
    </source>
</evidence>
<reference evidence="2" key="1">
    <citation type="submission" date="2018-11" db="EMBL/GenBank/DDBJ databases">
        <authorList>
            <consortium name="Pathogen Informatics"/>
        </authorList>
    </citation>
    <scope>NUCLEOTIDE SEQUENCE</scope>
</reference>
<keyword evidence="3" id="KW-1185">Reference proteome</keyword>
<dbReference type="Proteomes" id="UP000784294">
    <property type="component" value="Unassembled WGS sequence"/>
</dbReference>
<comment type="caution">
    <text evidence="2">The sequence shown here is derived from an EMBL/GenBank/DDBJ whole genome shotgun (WGS) entry which is preliminary data.</text>
</comment>
<evidence type="ECO:0000256" key="1">
    <source>
        <dbReference type="SAM" id="MobiDB-lite"/>
    </source>
</evidence>
<gene>
    <name evidence="2" type="ORF">PXEA_LOCUS24374</name>
</gene>